<dbReference type="Pfam" id="PF02085">
    <property type="entry name" value="Cytochrom_CIII"/>
    <property type="match status" value="1"/>
</dbReference>
<dbReference type="Proteomes" id="UP000199581">
    <property type="component" value="Unassembled WGS sequence"/>
</dbReference>
<dbReference type="InterPro" id="IPR002322">
    <property type="entry name" value="Cyt_c_III"/>
</dbReference>
<evidence type="ECO:0000256" key="6">
    <source>
        <dbReference type="PIRSR" id="PIRSR602322-1"/>
    </source>
</evidence>
<dbReference type="PRINTS" id="PR00609">
    <property type="entry name" value="CYTOCHROMEC3"/>
</dbReference>
<dbReference type="GO" id="GO:0020037">
    <property type="term" value="F:heme binding"/>
    <property type="evidence" value="ECO:0007669"/>
    <property type="project" value="InterPro"/>
</dbReference>
<feature type="binding site" description="axial binding residue" evidence="6">
    <location>
        <position position="140"/>
    </location>
    <ligand>
        <name>heme c</name>
        <dbReference type="ChEBI" id="CHEBI:61717"/>
        <label>1</label>
    </ligand>
    <ligandPart>
        <name>Fe</name>
        <dbReference type="ChEBI" id="CHEBI:18248"/>
    </ligandPart>
</feature>
<keyword evidence="1" id="KW-0813">Transport</keyword>
<feature type="binding site" description="axial binding residue" evidence="6">
    <location>
        <position position="144"/>
    </location>
    <ligand>
        <name>heme c</name>
        <dbReference type="ChEBI" id="CHEBI:61717"/>
        <label>1</label>
    </ligand>
    <ligandPart>
        <name>Fe</name>
        <dbReference type="ChEBI" id="CHEBI:18248"/>
    </ligandPart>
</feature>
<keyword evidence="2 6" id="KW-0349">Heme</keyword>
<evidence type="ECO:0000256" key="4">
    <source>
        <dbReference type="ARBA" id="ARBA00022982"/>
    </source>
</evidence>
<dbReference type="OrthoDB" id="5418612at2"/>
<feature type="binding site" description="axial binding residue" evidence="6">
    <location>
        <position position="78"/>
    </location>
    <ligand>
        <name>heme c</name>
        <dbReference type="ChEBI" id="CHEBI:61717"/>
        <label>1</label>
    </ligand>
    <ligandPart>
        <name>Fe</name>
        <dbReference type="ChEBI" id="CHEBI:18248"/>
    </ligandPart>
</feature>
<comment type="caution">
    <text evidence="8">The sequence shown here is derived from an EMBL/GenBank/DDBJ whole genome shotgun (WGS) entry which is preliminary data.</text>
</comment>
<feature type="binding site" description="axial binding residue" evidence="6">
    <location>
        <position position="65"/>
    </location>
    <ligand>
        <name>heme c</name>
        <dbReference type="ChEBI" id="CHEBI:61717"/>
        <label>1</label>
    </ligand>
    <ligandPart>
        <name>Fe</name>
        <dbReference type="ChEBI" id="CHEBI:18248"/>
    </ligandPart>
</feature>
<keyword evidence="9" id="KW-1185">Reference proteome</keyword>
<dbReference type="GO" id="GO:0009055">
    <property type="term" value="F:electron transfer activity"/>
    <property type="evidence" value="ECO:0007669"/>
    <property type="project" value="InterPro"/>
</dbReference>
<feature type="binding site" description="axial binding residue" evidence="6">
    <location>
        <position position="76"/>
    </location>
    <ligand>
        <name>heme c</name>
        <dbReference type="ChEBI" id="CHEBI:61717"/>
        <label>1</label>
    </ligand>
    <ligandPart>
        <name>Fe</name>
        <dbReference type="ChEBI" id="CHEBI:18248"/>
    </ligandPart>
</feature>
<feature type="binding site" description="axial binding residue" evidence="6">
    <location>
        <position position="143"/>
    </location>
    <ligand>
        <name>heme c</name>
        <dbReference type="ChEBI" id="CHEBI:61717"/>
        <label>1</label>
    </ligand>
    <ligandPart>
        <name>Fe</name>
        <dbReference type="ChEBI" id="CHEBI:18248"/>
    </ligandPart>
</feature>
<feature type="binding site" description="axial binding residue" evidence="6">
    <location>
        <position position="68"/>
    </location>
    <ligand>
        <name>heme c</name>
        <dbReference type="ChEBI" id="CHEBI:61717"/>
        <label>1</label>
    </ligand>
    <ligandPart>
        <name>Fe</name>
        <dbReference type="ChEBI" id="CHEBI:18248"/>
    </ligandPart>
</feature>
<evidence type="ECO:0000256" key="2">
    <source>
        <dbReference type="ARBA" id="ARBA00022617"/>
    </source>
</evidence>
<evidence type="ECO:0000313" key="9">
    <source>
        <dbReference type="Proteomes" id="UP000199581"/>
    </source>
</evidence>
<dbReference type="GO" id="GO:0046872">
    <property type="term" value="F:metal ion binding"/>
    <property type="evidence" value="ECO:0007669"/>
    <property type="project" value="UniProtKB-KW"/>
</dbReference>
<dbReference type="InterPro" id="IPR036280">
    <property type="entry name" value="Multihaem_cyt_sf"/>
</dbReference>
<protein>
    <submittedName>
        <fullName evidence="8">Class III cytochrome C family protein</fullName>
    </submittedName>
</protein>
<feature type="binding site" description="axial binding residue" evidence="6">
    <location>
        <position position="121"/>
    </location>
    <ligand>
        <name>heme c</name>
        <dbReference type="ChEBI" id="CHEBI:61717"/>
        <label>1</label>
    </ligand>
    <ligandPart>
        <name>Fe</name>
        <dbReference type="ChEBI" id="CHEBI:18248"/>
    </ligandPart>
</feature>
<dbReference type="EMBL" id="FOTO01000014">
    <property type="protein sequence ID" value="SFM09671.1"/>
    <property type="molecule type" value="Genomic_DNA"/>
</dbReference>
<dbReference type="SUPFAM" id="SSF48695">
    <property type="entry name" value="Multiheme cytochromes"/>
    <property type="match status" value="1"/>
</dbReference>
<dbReference type="Gene3D" id="3.90.10.10">
    <property type="entry name" value="Cytochrome C3"/>
    <property type="match status" value="1"/>
</dbReference>
<organism evidence="8 9">
    <name type="scientific">Desulfomicrobium norvegicum (strain DSM 1741 / NCIMB 8310)</name>
    <name type="common">Desulfovibrio baculatus (strain Norway 4)</name>
    <name type="synonym">Desulfovibrio desulfuricans (strain Norway 4)</name>
    <dbReference type="NCBI Taxonomy" id="52561"/>
    <lineage>
        <taxon>Bacteria</taxon>
        <taxon>Pseudomonadati</taxon>
        <taxon>Thermodesulfobacteriota</taxon>
        <taxon>Desulfovibrionia</taxon>
        <taxon>Desulfovibrionales</taxon>
        <taxon>Desulfomicrobiaceae</taxon>
        <taxon>Desulfomicrobium</taxon>
    </lineage>
</organism>
<dbReference type="CDD" id="cd08168">
    <property type="entry name" value="Cytochrom_C3"/>
    <property type="match status" value="1"/>
</dbReference>
<reference evidence="8 9" key="1">
    <citation type="submission" date="2016-10" db="EMBL/GenBank/DDBJ databases">
        <authorList>
            <person name="Varghese N."/>
            <person name="Submissions S."/>
        </authorList>
    </citation>
    <scope>NUCLEOTIDE SEQUENCE [LARGE SCALE GENOMIC DNA]</scope>
    <source>
        <strain evidence="8 9">DSM 1741</strain>
    </source>
</reference>
<evidence type="ECO:0000313" key="8">
    <source>
        <dbReference type="EMBL" id="SFM09671.1"/>
    </source>
</evidence>
<evidence type="ECO:0000256" key="5">
    <source>
        <dbReference type="ARBA" id="ARBA00023004"/>
    </source>
</evidence>
<accession>A0A8G2C5C1</accession>
<keyword evidence="3 6" id="KW-0479">Metal-binding</keyword>
<feature type="binding site" description="axial binding residue" evidence="6">
    <location>
        <position position="125"/>
    </location>
    <ligand>
        <name>heme c</name>
        <dbReference type="ChEBI" id="CHEBI:61717"/>
        <label>1</label>
    </ligand>
    <ligandPart>
        <name>Fe</name>
        <dbReference type="ChEBI" id="CHEBI:18248"/>
    </ligandPart>
</feature>
<comment type="cofactor">
    <cofactor evidence="6">
        <name>heme c</name>
        <dbReference type="ChEBI" id="CHEBI:61717"/>
    </cofactor>
    <text evidence="6">Binds 4 heme c groups covalently per monomer.</text>
</comment>
<feature type="binding site" description="axial binding residue" evidence="6">
    <location>
        <position position="94"/>
    </location>
    <ligand>
        <name>heme c</name>
        <dbReference type="ChEBI" id="CHEBI:61717"/>
        <label>1</label>
    </ligand>
    <ligandPart>
        <name>Fe</name>
        <dbReference type="ChEBI" id="CHEBI:18248"/>
    </ligandPart>
</feature>
<feature type="binding site" description="axial binding residue" evidence="6">
    <location>
        <position position="95"/>
    </location>
    <ligand>
        <name>heme c</name>
        <dbReference type="ChEBI" id="CHEBI:61717"/>
        <label>1</label>
    </ligand>
    <ligandPart>
        <name>Fe</name>
        <dbReference type="ChEBI" id="CHEBI:18248"/>
    </ligandPart>
</feature>
<feature type="binding site" description="axial binding residue" evidence="6">
    <location>
        <position position="77"/>
    </location>
    <ligand>
        <name>heme c</name>
        <dbReference type="ChEBI" id="CHEBI:61717"/>
        <label>1</label>
    </ligand>
    <ligandPart>
        <name>Fe</name>
        <dbReference type="ChEBI" id="CHEBI:18248"/>
    </ligandPart>
</feature>
<proteinExistence type="predicted"/>
<feature type="binding site" description="axial binding residue" evidence="6">
    <location>
        <position position="124"/>
    </location>
    <ligand>
        <name>heme c</name>
        <dbReference type="ChEBI" id="CHEBI:61717"/>
        <label>1</label>
    </ligand>
    <ligandPart>
        <name>Fe</name>
        <dbReference type="ChEBI" id="CHEBI:18248"/>
    </ligandPart>
</feature>
<name>A0A8G2C5C1_DESNO</name>
<keyword evidence="5 6" id="KW-0408">Iron</keyword>
<evidence type="ECO:0000256" key="3">
    <source>
        <dbReference type="ARBA" id="ARBA00022723"/>
    </source>
</evidence>
<dbReference type="AlphaFoldDB" id="A0A8G2C5C1"/>
<sequence>MGIRSGTFKEEMMNRLRTLALVGLMILGSATIALSETFEIPESVTMSPKQFEGYTPKKGDVTFNHASHMDIACQQCHHTVPDTYTIESCMTEGCHDNIKERTEISSVYRTFHTTKDSEKSCVGCHRELKRQGPSDAPLACNSCHVQ</sequence>
<feature type="binding site" description="axial binding residue" evidence="6">
    <location>
        <position position="73"/>
    </location>
    <ligand>
        <name>heme c</name>
        <dbReference type="ChEBI" id="CHEBI:61717"/>
        <label>1</label>
    </ligand>
    <ligandPart>
        <name>Fe</name>
        <dbReference type="ChEBI" id="CHEBI:18248"/>
    </ligandPart>
</feature>
<keyword evidence="4" id="KW-0249">Electron transport</keyword>
<feature type="domain" description="Class III cytochrome C" evidence="7">
    <location>
        <begin position="43"/>
        <end position="144"/>
    </location>
</feature>
<gene>
    <name evidence="8" type="ORF">SAMN05421830_11426</name>
</gene>
<evidence type="ECO:0000259" key="7">
    <source>
        <dbReference type="Pfam" id="PF02085"/>
    </source>
</evidence>
<dbReference type="InterPro" id="IPR020942">
    <property type="entry name" value="Cyt_c_III_dom"/>
</dbReference>
<evidence type="ECO:0000256" key="1">
    <source>
        <dbReference type="ARBA" id="ARBA00022448"/>
    </source>
</evidence>
<feature type="binding site" description="axial binding residue" evidence="6">
    <location>
        <position position="89"/>
    </location>
    <ligand>
        <name>heme c</name>
        <dbReference type="ChEBI" id="CHEBI:61717"/>
        <label>1</label>
    </ligand>
    <ligandPart>
        <name>Fe</name>
        <dbReference type="ChEBI" id="CHEBI:18248"/>
    </ligandPart>
</feature>